<dbReference type="Gene3D" id="2.160.20.80">
    <property type="entry name" value="E3 ubiquitin-protein ligase SopA"/>
    <property type="match status" value="1"/>
</dbReference>
<organism evidence="3 4">
    <name type="scientific">Gimesia maris</name>
    <dbReference type="NCBI Taxonomy" id="122"/>
    <lineage>
        <taxon>Bacteria</taxon>
        <taxon>Pseudomonadati</taxon>
        <taxon>Planctomycetota</taxon>
        <taxon>Planctomycetia</taxon>
        <taxon>Planctomycetales</taxon>
        <taxon>Planctomycetaceae</taxon>
        <taxon>Gimesia</taxon>
    </lineage>
</organism>
<dbReference type="EMBL" id="CP042910">
    <property type="protein sequence ID" value="QEG18954.1"/>
    <property type="molecule type" value="Genomic_DNA"/>
</dbReference>
<dbReference type="Pfam" id="PF13599">
    <property type="entry name" value="Pentapeptide_4"/>
    <property type="match status" value="1"/>
</dbReference>
<dbReference type="Pfam" id="PF00805">
    <property type="entry name" value="Pentapeptide"/>
    <property type="match status" value="1"/>
</dbReference>
<evidence type="ECO:0000256" key="1">
    <source>
        <dbReference type="ARBA" id="ARBA00022737"/>
    </source>
</evidence>
<sequence>MANPEHVEIVLSGPQSIKSWQAEHPEDTLDLSNARLKYVNLEWITLQKADFRNAYIEHAHFYNCQITKSNFEGATFDKANFGNADLMQVIFRKAQMKNVSFTSSSVVGTIFTDAKLINASFLSTSLRFCSLMGADLRNAEFSFTGLHDSSLNGANLNNAKLNDTTWNDINLSDIKGLETIQHSGPSSLGIDTLEKSKGKIPEIFFRGCGLSDDLITLIKTSFPASDHEFYSCFISYSHADKTFAKRLHDALQNRGIRCWLDEDQILPGDNIYERIDHGIRVWDKVLLCASKQSLTSPWVDDEVTHVFAKEKDLSRERGYKVQALIPLNLDGYIFKHWNHPKKNQILERMAADFTDWEEDNTNYEQQLERVVKALQTNNTAREPDPKPKL</sequence>
<evidence type="ECO:0000259" key="2">
    <source>
        <dbReference type="PROSITE" id="PS50104"/>
    </source>
</evidence>
<dbReference type="Pfam" id="PF13676">
    <property type="entry name" value="TIR_2"/>
    <property type="match status" value="1"/>
</dbReference>
<dbReference type="Gene3D" id="3.40.50.10140">
    <property type="entry name" value="Toll/interleukin-1 receptor homology (TIR) domain"/>
    <property type="match status" value="1"/>
</dbReference>
<reference evidence="3 4" key="1">
    <citation type="submission" date="2019-08" db="EMBL/GenBank/DDBJ databases">
        <title>Deep-cultivation of Planctomycetes and their phenomic and genomic characterization uncovers novel biology.</title>
        <authorList>
            <person name="Wiegand S."/>
            <person name="Jogler M."/>
            <person name="Boedeker C."/>
            <person name="Pinto D."/>
            <person name="Vollmers J."/>
            <person name="Rivas-Marin E."/>
            <person name="Kohn T."/>
            <person name="Peeters S.H."/>
            <person name="Heuer A."/>
            <person name="Rast P."/>
            <person name="Oberbeckmann S."/>
            <person name="Bunk B."/>
            <person name="Jeske O."/>
            <person name="Meyerdierks A."/>
            <person name="Storesund J.E."/>
            <person name="Kallscheuer N."/>
            <person name="Luecker S."/>
            <person name="Lage O.M."/>
            <person name="Pohl T."/>
            <person name="Merkel B.J."/>
            <person name="Hornburger P."/>
            <person name="Mueller R.-W."/>
            <person name="Bruemmer F."/>
            <person name="Labrenz M."/>
            <person name="Spormann A.M."/>
            <person name="Op den Camp H."/>
            <person name="Overmann J."/>
            <person name="Amann R."/>
            <person name="Jetten M.S.M."/>
            <person name="Mascher T."/>
            <person name="Medema M.H."/>
            <person name="Devos D.P."/>
            <person name="Kaster A.-K."/>
            <person name="Ovreas L."/>
            <person name="Rohde M."/>
            <person name="Galperin M.Y."/>
            <person name="Jogler C."/>
        </authorList>
    </citation>
    <scope>NUCLEOTIDE SEQUENCE [LARGE SCALE GENOMIC DNA]</scope>
    <source>
        <strain evidence="3 4">DSM 8797</strain>
    </source>
</reference>
<dbReference type="SUPFAM" id="SSF141571">
    <property type="entry name" value="Pentapeptide repeat-like"/>
    <property type="match status" value="1"/>
</dbReference>
<dbReference type="RefSeq" id="WP_002649742.1">
    <property type="nucleotide sequence ID" value="NZ_CP042910.1"/>
</dbReference>
<protein>
    <submittedName>
        <fullName evidence="3">Secreted effector protein pipB2</fullName>
    </submittedName>
</protein>
<evidence type="ECO:0000313" key="4">
    <source>
        <dbReference type="Proteomes" id="UP000322887"/>
    </source>
</evidence>
<dbReference type="PROSITE" id="PS50104">
    <property type="entry name" value="TIR"/>
    <property type="match status" value="1"/>
</dbReference>
<feature type="domain" description="TIR" evidence="2">
    <location>
        <begin position="228"/>
        <end position="374"/>
    </location>
</feature>
<dbReference type="PANTHER" id="PTHR47485">
    <property type="entry name" value="THYLAKOID LUMENAL 17.4 KDA PROTEIN, CHLOROPLASTIC"/>
    <property type="match status" value="1"/>
</dbReference>
<evidence type="ECO:0000313" key="3">
    <source>
        <dbReference type="EMBL" id="QEG18954.1"/>
    </source>
</evidence>
<name>A0ABX5YT65_9PLAN</name>
<dbReference type="InterPro" id="IPR000157">
    <property type="entry name" value="TIR_dom"/>
</dbReference>
<gene>
    <name evidence="3" type="primary">pipB2_5</name>
    <name evidence="3" type="ORF">GmarT_48490</name>
</gene>
<keyword evidence="4" id="KW-1185">Reference proteome</keyword>
<dbReference type="Proteomes" id="UP000322887">
    <property type="component" value="Chromosome"/>
</dbReference>
<keyword evidence="1" id="KW-0677">Repeat</keyword>
<accession>A0ABX5YT65</accession>
<dbReference type="PANTHER" id="PTHR47485:SF1">
    <property type="entry name" value="THYLAKOID LUMENAL 17.4 KDA PROTEIN, CHLOROPLASTIC"/>
    <property type="match status" value="1"/>
</dbReference>
<dbReference type="InterPro" id="IPR035897">
    <property type="entry name" value="Toll_tir_struct_dom_sf"/>
</dbReference>
<dbReference type="GeneID" id="98649293"/>
<dbReference type="SUPFAM" id="SSF52200">
    <property type="entry name" value="Toll/Interleukin receptor TIR domain"/>
    <property type="match status" value="1"/>
</dbReference>
<dbReference type="InterPro" id="IPR001646">
    <property type="entry name" value="5peptide_repeat"/>
</dbReference>
<proteinExistence type="predicted"/>